<comment type="caution">
    <text evidence="1">The sequence shown here is derived from an EMBL/GenBank/DDBJ whole genome shotgun (WGS) entry which is preliminary data.</text>
</comment>
<sequence length="240" mass="25726">MVLLAAAAAAVLPEVPVFDESSADLGAELARGCTPGVGLVLSLAYDGVVNRDFASTVQLFQSLATRRNVYLVICSKCSTESLIGPSVDFIRGVLREARPLYYGGFFEEGKEDTVANSTLKAPSRVTFTLALPGRKKPGLWPCCGRGLSTFRMANGPPGDAVTLREAACRGVAAAAVRCTNFVAEAFIQRQLQEQPTVHLVGNASRLLTDATLHLFPRAFDRRVACAAEEARARLPCGEWH</sequence>
<keyword evidence="2" id="KW-1185">Reference proteome</keyword>
<evidence type="ECO:0000313" key="2">
    <source>
        <dbReference type="Proteomes" id="UP000186817"/>
    </source>
</evidence>
<dbReference type="EMBL" id="LSRX01000591">
    <property type="protein sequence ID" value="OLP93196.1"/>
    <property type="molecule type" value="Genomic_DNA"/>
</dbReference>
<gene>
    <name evidence="1" type="ORF">AK812_SmicGene24920</name>
</gene>
<dbReference type="AlphaFoldDB" id="A0A1Q9DD97"/>
<name>A0A1Q9DD97_SYMMI</name>
<accession>A0A1Q9DD97</accession>
<evidence type="ECO:0000313" key="1">
    <source>
        <dbReference type="EMBL" id="OLP93196.1"/>
    </source>
</evidence>
<dbReference type="OrthoDB" id="10308281at2759"/>
<organism evidence="1 2">
    <name type="scientific">Symbiodinium microadriaticum</name>
    <name type="common">Dinoflagellate</name>
    <name type="synonym">Zooxanthella microadriatica</name>
    <dbReference type="NCBI Taxonomy" id="2951"/>
    <lineage>
        <taxon>Eukaryota</taxon>
        <taxon>Sar</taxon>
        <taxon>Alveolata</taxon>
        <taxon>Dinophyceae</taxon>
        <taxon>Suessiales</taxon>
        <taxon>Symbiodiniaceae</taxon>
        <taxon>Symbiodinium</taxon>
    </lineage>
</organism>
<reference evidence="1 2" key="1">
    <citation type="submission" date="2016-02" db="EMBL/GenBank/DDBJ databases">
        <title>Genome analysis of coral dinoflagellate symbionts highlights evolutionary adaptations to a symbiotic lifestyle.</title>
        <authorList>
            <person name="Aranda M."/>
            <person name="Li Y."/>
            <person name="Liew Y.J."/>
            <person name="Baumgarten S."/>
            <person name="Simakov O."/>
            <person name="Wilson M."/>
            <person name="Piel J."/>
            <person name="Ashoor H."/>
            <person name="Bougouffa S."/>
            <person name="Bajic V.B."/>
            <person name="Ryu T."/>
            <person name="Ravasi T."/>
            <person name="Bayer T."/>
            <person name="Micklem G."/>
            <person name="Kim H."/>
            <person name="Bhak J."/>
            <person name="Lajeunesse T.C."/>
            <person name="Voolstra C.R."/>
        </authorList>
    </citation>
    <scope>NUCLEOTIDE SEQUENCE [LARGE SCALE GENOMIC DNA]</scope>
    <source>
        <strain evidence="1 2">CCMP2467</strain>
    </source>
</reference>
<protein>
    <submittedName>
        <fullName evidence="1">Uncharacterized protein</fullName>
    </submittedName>
</protein>
<dbReference type="Proteomes" id="UP000186817">
    <property type="component" value="Unassembled WGS sequence"/>
</dbReference>
<proteinExistence type="predicted"/>